<proteinExistence type="predicted"/>
<organism evidence="2">
    <name type="scientific">Ornithodoros tholozani</name>
    <dbReference type="NCBI Taxonomy" id="554291"/>
    <lineage>
        <taxon>Eukaryota</taxon>
        <taxon>Metazoa</taxon>
        <taxon>Ecdysozoa</taxon>
        <taxon>Arthropoda</taxon>
        <taxon>Chelicerata</taxon>
        <taxon>Arachnida</taxon>
        <taxon>Acari</taxon>
        <taxon>Parasitiformes</taxon>
        <taxon>Ixodida</taxon>
        <taxon>Ixodoidea</taxon>
        <taxon>Argasidae</taxon>
        <taxon>Ornithodorinae</taxon>
        <taxon>Ornithodoros</taxon>
    </lineage>
</organism>
<sequence length="52" mass="6389">MPQLYPMNWSLLLTFFLMNIIIILMFLYFVPLKYFSKNNLITKSLLAKTWKW</sequence>
<reference evidence="2" key="1">
    <citation type="journal article" date="2019" name="Ticks Tick Borne Dis.">
        <title>Argasid and ixodid systematics: Implications for soft tick evolution and systematics, with a new argasid species list.</title>
        <authorList>
            <person name="Mans B.J."/>
            <person name="Featherston J."/>
            <person name="Kvas M."/>
            <person name="Pillay K.A."/>
            <person name="de Klerk D.G."/>
            <person name="Pienaar R."/>
            <person name="de Castro M.H."/>
            <person name="Schwan T.G."/>
            <person name="Lopez J.E."/>
            <person name="Teel P."/>
            <person name="Perez de Leon A.A."/>
            <person name="Sonenshine D.E."/>
            <person name="Egekwu N.I."/>
            <person name="Bakkes D.K."/>
            <person name="Heyne H."/>
            <person name="Kanduma E.G."/>
            <person name="Nyangiwe N."/>
            <person name="Bouattour A."/>
            <person name="Latif A.A."/>
        </authorList>
    </citation>
    <scope>NUCLEOTIDE SEQUENCE</scope>
</reference>
<accession>A0A3G2JZY2</accession>
<name>A0A3G2JZY2_9ACAR</name>
<evidence type="ECO:0000313" key="2">
    <source>
        <dbReference type="EMBL" id="AYN50601.1"/>
    </source>
</evidence>
<keyword evidence="1" id="KW-0472">Membrane</keyword>
<dbReference type="GeneID" id="38339239"/>
<dbReference type="RefSeq" id="YP_009536336.1">
    <property type="nucleotide sequence ID" value="NC_039830.1"/>
</dbReference>
<dbReference type="AlphaFoldDB" id="A0A3G2JZY2"/>
<feature type="transmembrane region" description="Helical" evidence="1">
    <location>
        <begin position="12"/>
        <end position="30"/>
    </location>
</feature>
<gene>
    <name evidence="2" type="primary">ATP8</name>
</gene>
<keyword evidence="2" id="KW-0496">Mitochondrion</keyword>
<dbReference type="EMBL" id="MF818023">
    <property type="protein sequence ID" value="AYN50601.1"/>
    <property type="molecule type" value="Genomic_DNA"/>
</dbReference>
<evidence type="ECO:0000256" key="1">
    <source>
        <dbReference type="SAM" id="Phobius"/>
    </source>
</evidence>
<protein>
    <submittedName>
        <fullName evidence="2">ATP synthase F0 subunit 8</fullName>
    </submittedName>
</protein>
<keyword evidence="1" id="KW-0812">Transmembrane</keyword>
<keyword evidence="1" id="KW-1133">Transmembrane helix</keyword>
<dbReference type="CTD" id="4509"/>
<geneLocation type="mitochondrion" evidence="2"/>